<evidence type="ECO:0000259" key="2">
    <source>
        <dbReference type="PROSITE" id="PS50151"/>
    </source>
</evidence>
<dbReference type="Pfam" id="PF02151">
    <property type="entry name" value="UVR"/>
    <property type="match status" value="1"/>
</dbReference>
<evidence type="ECO:0000313" key="4">
    <source>
        <dbReference type="Proteomes" id="UP000007887"/>
    </source>
</evidence>
<dbReference type="PATRIC" id="fig|927704.6.peg.1711"/>
<dbReference type="AlphaFoldDB" id="I0GRH5"/>
<dbReference type="PIRSF" id="PIRSF015034">
    <property type="entry name" value="YacH"/>
    <property type="match status" value="1"/>
</dbReference>
<dbReference type="GO" id="GO:0005507">
    <property type="term" value="F:copper ion binding"/>
    <property type="evidence" value="ECO:0007669"/>
    <property type="project" value="TreeGrafter"/>
</dbReference>
<dbReference type="GO" id="GO:0046870">
    <property type="term" value="F:cadmium ion binding"/>
    <property type="evidence" value="ECO:0007669"/>
    <property type="project" value="TreeGrafter"/>
</dbReference>
<gene>
    <name evidence="3" type="ordered locus">SELR_16540</name>
</gene>
<dbReference type="OrthoDB" id="9788704at2"/>
<evidence type="ECO:0000256" key="1">
    <source>
        <dbReference type="SAM" id="Coils"/>
    </source>
</evidence>
<dbReference type="Proteomes" id="UP000007887">
    <property type="component" value="Chromosome"/>
</dbReference>
<dbReference type="SUPFAM" id="SSF46600">
    <property type="entry name" value="C-terminal UvrC-binding domain of UvrB"/>
    <property type="match status" value="1"/>
</dbReference>
<accession>I0GRH5</accession>
<protein>
    <recommendedName>
        <fullName evidence="2">UVR domain-containing protein</fullName>
    </recommendedName>
</protein>
<dbReference type="eggNOG" id="COG3880">
    <property type="taxonomic scope" value="Bacteria"/>
</dbReference>
<feature type="coiled-coil region" evidence="1">
    <location>
        <begin position="155"/>
        <end position="182"/>
    </location>
</feature>
<dbReference type="InterPro" id="IPR001943">
    <property type="entry name" value="UVR_dom"/>
</dbReference>
<dbReference type="RefSeq" id="WP_014424796.1">
    <property type="nucleotide sequence ID" value="NC_017068.1"/>
</dbReference>
<dbReference type="HOGENOM" id="CLU_102553_1_0_9"/>
<dbReference type="EMBL" id="AP012292">
    <property type="protein sequence ID" value="BAL83362.1"/>
    <property type="molecule type" value="Genomic_DNA"/>
</dbReference>
<dbReference type="Gene3D" id="4.10.860.10">
    <property type="entry name" value="UVR domain"/>
    <property type="match status" value="1"/>
</dbReference>
<sequence length="186" mass="20729">MLCDDCGRHEAVVHITQIGPDGRVEKNLCESCAAGYSEFVNVPHPDKRHVSVDDFLRGIFNSTNGAAVENENKETNEAGEQICPRCGMSYRDFSQQGKIGCAACYATFRQQLEPMLRRIHGSSVHRGKIPHRSGGTLELKQNIVLLQQELKACVEKEEYEKAAELRDKVRAMKQELAAKEGGRKNA</sequence>
<reference evidence="3 4" key="1">
    <citation type="submission" date="2011-10" db="EMBL/GenBank/DDBJ databases">
        <title>Whole genome sequence of Selenomonas ruminantium subsp. lactilytica TAM6421.</title>
        <authorList>
            <person name="Oguchi A."/>
            <person name="Ankai A."/>
            <person name="Kaneko J."/>
            <person name="Yamada-Narita S."/>
            <person name="Fukui S."/>
            <person name="Takahashi M."/>
            <person name="Onodera T."/>
            <person name="Kojima S."/>
            <person name="Fushimi T."/>
            <person name="Abe N."/>
            <person name="Kamio Y."/>
            <person name="Yamazaki S."/>
            <person name="Fujita N."/>
        </authorList>
    </citation>
    <scope>NUCLEOTIDE SEQUENCE [LARGE SCALE GENOMIC DNA]</scope>
    <source>
        <strain evidence="4">NBRC 103574 / TAM6421</strain>
    </source>
</reference>
<dbReference type="PANTHER" id="PTHR38430">
    <property type="entry name" value="PROTEIN-ARGININE KINASE ACTIVATOR PROTEIN"/>
    <property type="match status" value="1"/>
</dbReference>
<dbReference type="PROSITE" id="PS50151">
    <property type="entry name" value="UVR"/>
    <property type="match status" value="1"/>
</dbReference>
<dbReference type="InterPro" id="IPR036876">
    <property type="entry name" value="UVR_dom_sf"/>
</dbReference>
<evidence type="ECO:0000313" key="3">
    <source>
        <dbReference type="EMBL" id="BAL83362.1"/>
    </source>
</evidence>
<dbReference type="GO" id="GO:0008270">
    <property type="term" value="F:zinc ion binding"/>
    <property type="evidence" value="ECO:0007669"/>
    <property type="project" value="TreeGrafter"/>
</dbReference>
<name>I0GRH5_SELRL</name>
<feature type="domain" description="UVR" evidence="2">
    <location>
        <begin position="140"/>
        <end position="175"/>
    </location>
</feature>
<dbReference type="InterPro" id="IPR025542">
    <property type="entry name" value="YacH"/>
</dbReference>
<organism evidence="3 4">
    <name type="scientific">Selenomonas ruminantium subsp. lactilytica (strain NBRC 103574 / TAM6421)</name>
    <dbReference type="NCBI Taxonomy" id="927704"/>
    <lineage>
        <taxon>Bacteria</taxon>
        <taxon>Bacillati</taxon>
        <taxon>Bacillota</taxon>
        <taxon>Negativicutes</taxon>
        <taxon>Selenomonadales</taxon>
        <taxon>Selenomonadaceae</taxon>
        <taxon>Selenomonas</taxon>
    </lineage>
</organism>
<dbReference type="GO" id="GO:1990169">
    <property type="term" value="P:stress response to copper ion"/>
    <property type="evidence" value="ECO:0007669"/>
    <property type="project" value="TreeGrafter"/>
</dbReference>
<keyword evidence="1" id="KW-0175">Coiled coil</keyword>
<dbReference type="GO" id="GO:1990170">
    <property type="term" value="P:stress response to cadmium ion"/>
    <property type="evidence" value="ECO:0007669"/>
    <property type="project" value="TreeGrafter"/>
</dbReference>
<dbReference type="KEGG" id="sri:SELR_16540"/>
<dbReference type="PANTHER" id="PTHR38430:SF1">
    <property type="entry name" value="PROTEIN-ARGININE KINASE ACTIVATOR PROTEIN"/>
    <property type="match status" value="1"/>
</dbReference>
<proteinExistence type="predicted"/>
<dbReference type="GO" id="GO:0050897">
    <property type="term" value="F:cobalt ion binding"/>
    <property type="evidence" value="ECO:0007669"/>
    <property type="project" value="TreeGrafter"/>
</dbReference>